<keyword evidence="6" id="KW-1185">Reference proteome</keyword>
<evidence type="ECO:0000313" key="6">
    <source>
        <dbReference type="Proteomes" id="UP000559256"/>
    </source>
</evidence>
<dbReference type="SUPFAM" id="SSF53474">
    <property type="entry name" value="alpha/beta-Hydrolases"/>
    <property type="match status" value="1"/>
</dbReference>
<feature type="transmembrane region" description="Helical" evidence="3">
    <location>
        <begin position="175"/>
        <end position="195"/>
    </location>
</feature>
<reference evidence="5 6" key="1">
    <citation type="journal article" date="2020" name="ISME J.">
        <title>Uncovering the hidden diversity of litter-decomposition mechanisms in mushroom-forming fungi.</title>
        <authorList>
            <person name="Floudas D."/>
            <person name="Bentzer J."/>
            <person name="Ahren D."/>
            <person name="Johansson T."/>
            <person name="Persson P."/>
            <person name="Tunlid A."/>
        </authorList>
    </citation>
    <scope>NUCLEOTIDE SEQUENCE [LARGE SCALE GENOMIC DNA]</scope>
    <source>
        <strain evidence="5 6">CBS 291.85</strain>
    </source>
</reference>
<gene>
    <name evidence="5" type="ORF">D9758_004311</name>
</gene>
<comment type="caution">
    <text evidence="5">The sequence shown here is derived from an EMBL/GenBank/DDBJ whole genome shotgun (WGS) entry which is preliminary data.</text>
</comment>
<accession>A0A8H5GUI7</accession>
<evidence type="ECO:0000259" key="4">
    <source>
        <dbReference type="Pfam" id="PF00135"/>
    </source>
</evidence>
<dbReference type="InterPro" id="IPR050654">
    <property type="entry name" value="AChE-related_enzymes"/>
</dbReference>
<keyword evidence="3" id="KW-0472">Membrane</keyword>
<keyword evidence="3" id="KW-1133">Transmembrane helix</keyword>
<keyword evidence="3" id="KW-0812">Transmembrane</keyword>
<evidence type="ECO:0000256" key="1">
    <source>
        <dbReference type="ARBA" id="ARBA00005964"/>
    </source>
</evidence>
<protein>
    <recommendedName>
        <fullName evidence="4">Carboxylesterase type B domain-containing protein</fullName>
    </recommendedName>
</protein>
<proteinExistence type="inferred from homology"/>
<dbReference type="InterPro" id="IPR029058">
    <property type="entry name" value="AB_hydrolase_fold"/>
</dbReference>
<keyword evidence="2" id="KW-0378">Hydrolase</keyword>
<dbReference type="Proteomes" id="UP000559256">
    <property type="component" value="Unassembled WGS sequence"/>
</dbReference>
<dbReference type="Pfam" id="PF00135">
    <property type="entry name" value="COesterase"/>
    <property type="match status" value="1"/>
</dbReference>
<dbReference type="GO" id="GO:0052689">
    <property type="term" value="F:carboxylic ester hydrolase activity"/>
    <property type="evidence" value="ECO:0007669"/>
    <property type="project" value="TreeGrafter"/>
</dbReference>
<dbReference type="AlphaFoldDB" id="A0A8H5GUI7"/>
<comment type="similarity">
    <text evidence="1">Belongs to the type-B carboxylesterase/lipase family.</text>
</comment>
<dbReference type="Gene3D" id="3.40.50.1820">
    <property type="entry name" value="alpha/beta hydrolase"/>
    <property type="match status" value="1"/>
</dbReference>
<evidence type="ECO:0000256" key="3">
    <source>
        <dbReference type="SAM" id="Phobius"/>
    </source>
</evidence>
<feature type="domain" description="Carboxylesterase type B" evidence="4">
    <location>
        <begin position="16"/>
        <end position="98"/>
    </location>
</feature>
<dbReference type="InterPro" id="IPR002018">
    <property type="entry name" value="CarbesteraseB"/>
</dbReference>
<evidence type="ECO:0000256" key="2">
    <source>
        <dbReference type="ARBA" id="ARBA00022801"/>
    </source>
</evidence>
<name>A0A8H5GUI7_9AGAR</name>
<sequence>MIMLWHTQRTTESSPINVVRPAGISPDAKLPTVAQWIFGGGFELGSPQMYDGATIVSRSIELNELLIYVLMSYRVTAFGFLASQEVKGASIGNLGLQDPLSHSDAILHKSSSEKTLSVATAVEHMQSNGNGSGRLSSTITERRMNSLRNELVFGTKSLRSQSDTETKGYYYRTQVHVFSFLASFKLVLIVSISSIPPDYDALVDQTAFSASDNAPP</sequence>
<dbReference type="EMBL" id="JAACJM010000009">
    <property type="protein sequence ID" value="KAF5371249.1"/>
    <property type="molecule type" value="Genomic_DNA"/>
</dbReference>
<dbReference type="OrthoDB" id="3045817at2759"/>
<evidence type="ECO:0000313" key="5">
    <source>
        <dbReference type="EMBL" id="KAF5371249.1"/>
    </source>
</evidence>
<dbReference type="PANTHER" id="PTHR43918">
    <property type="entry name" value="ACETYLCHOLINESTERASE"/>
    <property type="match status" value="1"/>
</dbReference>
<dbReference type="PANTHER" id="PTHR43918:SF4">
    <property type="entry name" value="CARBOXYLIC ESTER HYDROLASE"/>
    <property type="match status" value="1"/>
</dbReference>
<organism evidence="5 6">
    <name type="scientific">Tetrapyrgos nigripes</name>
    <dbReference type="NCBI Taxonomy" id="182062"/>
    <lineage>
        <taxon>Eukaryota</taxon>
        <taxon>Fungi</taxon>
        <taxon>Dikarya</taxon>
        <taxon>Basidiomycota</taxon>
        <taxon>Agaricomycotina</taxon>
        <taxon>Agaricomycetes</taxon>
        <taxon>Agaricomycetidae</taxon>
        <taxon>Agaricales</taxon>
        <taxon>Marasmiineae</taxon>
        <taxon>Marasmiaceae</taxon>
        <taxon>Tetrapyrgos</taxon>
    </lineage>
</organism>